<dbReference type="AlphaFoldDB" id="A0A0M0KVD9"/>
<protein>
    <recommendedName>
        <fullName evidence="3">N-Dimethylarginine dimethylaminohydrolase</fullName>
    </recommendedName>
</protein>
<name>A0A0M0KVD9_9BACI</name>
<keyword evidence="2" id="KW-1185">Reference proteome</keyword>
<accession>A0A0M0KVD9</accession>
<dbReference type="Gene3D" id="3.75.10.10">
    <property type="entry name" value="L-arginine/glycine Amidinotransferase, Chain A"/>
    <property type="match status" value="1"/>
</dbReference>
<evidence type="ECO:0008006" key="3">
    <source>
        <dbReference type="Google" id="ProtNLM"/>
    </source>
</evidence>
<dbReference type="Proteomes" id="UP000037558">
    <property type="component" value="Unassembled WGS sequence"/>
</dbReference>
<dbReference type="GO" id="GO:0019546">
    <property type="term" value="P:L-arginine deiminase pathway"/>
    <property type="evidence" value="ECO:0007669"/>
    <property type="project" value="TreeGrafter"/>
</dbReference>
<dbReference type="PANTHER" id="PTHR47271">
    <property type="entry name" value="ARGININE DEIMINASE"/>
    <property type="match status" value="1"/>
</dbReference>
<dbReference type="Pfam" id="PF19420">
    <property type="entry name" value="DDAH_eukar"/>
    <property type="match status" value="1"/>
</dbReference>
<dbReference type="STRING" id="284581.AMD01_16680"/>
<dbReference type="GO" id="GO:0016990">
    <property type="term" value="F:arginine deiminase activity"/>
    <property type="evidence" value="ECO:0007669"/>
    <property type="project" value="TreeGrafter"/>
</dbReference>
<dbReference type="PATRIC" id="fig|284581.3.peg.2838"/>
<dbReference type="RefSeq" id="WP_053402578.1">
    <property type="nucleotide sequence ID" value="NZ_LILC01000023.1"/>
</dbReference>
<dbReference type="PANTHER" id="PTHR47271:SF2">
    <property type="entry name" value="ARGININE DEIMINASE"/>
    <property type="match status" value="1"/>
</dbReference>
<reference evidence="2" key="1">
    <citation type="submission" date="2015-08" db="EMBL/GenBank/DDBJ databases">
        <title>Fjat-14210 dsm16467.</title>
        <authorList>
            <person name="Liu B."/>
            <person name="Wang J."/>
            <person name="Zhu Y."/>
            <person name="Liu G."/>
            <person name="Chen Q."/>
            <person name="Chen Z."/>
            <person name="Lan J."/>
            <person name="Che J."/>
            <person name="Ge C."/>
            <person name="Shi H."/>
            <person name="Pan Z."/>
            <person name="Liu X."/>
        </authorList>
    </citation>
    <scope>NUCLEOTIDE SEQUENCE [LARGE SCALE GENOMIC DNA]</scope>
    <source>
        <strain evidence="2">DSM 16467</strain>
    </source>
</reference>
<evidence type="ECO:0000313" key="2">
    <source>
        <dbReference type="Proteomes" id="UP000037558"/>
    </source>
</evidence>
<proteinExistence type="predicted"/>
<dbReference type="SUPFAM" id="SSF55909">
    <property type="entry name" value="Pentein"/>
    <property type="match status" value="1"/>
</dbReference>
<dbReference type="OrthoDB" id="9814070at2"/>
<gene>
    <name evidence="1" type="ORF">AMD01_16680</name>
</gene>
<organism evidence="1 2">
    <name type="scientific">Priestia koreensis</name>
    <dbReference type="NCBI Taxonomy" id="284581"/>
    <lineage>
        <taxon>Bacteria</taxon>
        <taxon>Bacillati</taxon>
        <taxon>Bacillota</taxon>
        <taxon>Bacilli</taxon>
        <taxon>Bacillales</taxon>
        <taxon>Bacillaceae</taxon>
        <taxon>Priestia</taxon>
    </lineage>
</organism>
<dbReference type="EMBL" id="LILC01000023">
    <property type="protein sequence ID" value="KOO42779.1"/>
    <property type="molecule type" value="Genomic_DNA"/>
</dbReference>
<sequence>MIKKNEETIACFSEYDALHKVIVCEPDHMRISEVINETQRRYVKDNIDAEVAVQQHRHFVSAMQKEGIEVLTLPSFERYPEQVFTRDIGFTLGNTLFISEMGKGIRQGEEQVLMTWLREHGYSYHNLEDYRIEGGDVIIDRDRIFIGVSDRTCSDAIAHLQEQLPAFTVIPIPFNERYLHLDCVFNIISPTEALVFLPALSKKERKLLASYYHLIEVSQEEQFTLGTNVLSIGQQKILSLPVNPGVNTALRERGYHVIEVDITEIIKSGGSFRCCTMPVVRIKS</sequence>
<evidence type="ECO:0000313" key="1">
    <source>
        <dbReference type="EMBL" id="KOO42779.1"/>
    </source>
</evidence>
<comment type="caution">
    <text evidence="1">The sequence shown here is derived from an EMBL/GenBank/DDBJ whole genome shotgun (WGS) entry which is preliminary data.</text>
</comment>